<dbReference type="Proteomes" id="UP001217754">
    <property type="component" value="Chromosome 1"/>
</dbReference>
<protein>
    <recommendedName>
        <fullName evidence="6">Rieske domain-containing protein</fullName>
    </recommendedName>
</protein>
<dbReference type="AlphaFoldDB" id="A0AAF0EUQ5"/>
<evidence type="ECO:0000259" key="6">
    <source>
        <dbReference type="PROSITE" id="PS51296"/>
    </source>
</evidence>
<evidence type="ECO:0000256" key="5">
    <source>
        <dbReference type="SAM" id="MobiDB-lite"/>
    </source>
</evidence>
<dbReference type="EMBL" id="CP119958">
    <property type="protein sequence ID" value="WFD37296.1"/>
    <property type="molecule type" value="Genomic_DNA"/>
</dbReference>
<organism evidence="7 8">
    <name type="scientific">Malassezia japonica</name>
    <dbReference type="NCBI Taxonomy" id="223818"/>
    <lineage>
        <taxon>Eukaryota</taxon>
        <taxon>Fungi</taxon>
        <taxon>Dikarya</taxon>
        <taxon>Basidiomycota</taxon>
        <taxon>Ustilaginomycotina</taxon>
        <taxon>Malasseziomycetes</taxon>
        <taxon>Malasseziales</taxon>
        <taxon>Malasseziaceae</taxon>
        <taxon>Malassezia</taxon>
    </lineage>
</organism>
<dbReference type="PANTHER" id="PTHR42782:SF2">
    <property type="entry name" value="3-OXOACYL-[ACYL-CARRIER-PROTEIN] SYNTHASE-LIKE PROTEIN"/>
    <property type="match status" value="1"/>
</dbReference>
<evidence type="ECO:0000313" key="8">
    <source>
        <dbReference type="Proteomes" id="UP001217754"/>
    </source>
</evidence>
<dbReference type="CDD" id="cd00657">
    <property type="entry name" value="Ferritin_like"/>
    <property type="match status" value="1"/>
</dbReference>
<dbReference type="Gene3D" id="2.102.10.10">
    <property type="entry name" value="Rieske [2Fe-2S] iron-sulphur domain"/>
    <property type="match status" value="1"/>
</dbReference>
<evidence type="ECO:0000256" key="3">
    <source>
        <dbReference type="ARBA" id="ARBA00023004"/>
    </source>
</evidence>
<dbReference type="InterPro" id="IPR009078">
    <property type="entry name" value="Ferritin-like_SF"/>
</dbReference>
<keyword evidence="4" id="KW-0411">Iron-sulfur</keyword>
<reference evidence="7" key="1">
    <citation type="submission" date="2023-03" db="EMBL/GenBank/DDBJ databases">
        <title>Mating type loci evolution in Malassezia.</title>
        <authorList>
            <person name="Coelho M.A."/>
        </authorList>
    </citation>
    <scope>NUCLEOTIDE SEQUENCE</scope>
    <source>
        <strain evidence="7">CBS 9431</strain>
    </source>
</reference>
<name>A0AAF0EUQ5_9BASI</name>
<dbReference type="InterPro" id="IPR036922">
    <property type="entry name" value="Rieske_2Fe-2S_sf"/>
</dbReference>
<feature type="region of interest" description="Disordered" evidence="5">
    <location>
        <begin position="145"/>
        <end position="175"/>
    </location>
</feature>
<keyword evidence="8" id="KW-1185">Reference proteome</keyword>
<keyword evidence="3" id="KW-0408">Iron</keyword>
<accession>A0AAF0EUQ5</accession>
<feature type="compositionally biased region" description="Basic and acidic residues" evidence="5">
    <location>
        <begin position="152"/>
        <end position="163"/>
    </location>
</feature>
<sequence length="493" mass="54324">MPWVRIGARAALDGAARHHITLRNSVAQTYHSVLLFSFADDGQARYYCMEAACPHLGAPLESAPLESRGDDEIEDLVVVCPYVLALTQVQYDFQLSSGESSTGLSSCIYPVDVQGDDVLIGPPTDDVRDGESVWELVEIRPVSEAFAQPPRDAPHEAKPEGDAHNPPSFDWAAVPRPEPAPRTLCAWAALILATPEPLAKVAYTQYATEAFRSGQCRTVGGGRWDANGQWAVPDQETPPEWPPRLPSEHRVDPGHEGRRGKAGTERSRIALLHALANIEQWAIDLAWDIIARAPRLSAAAMRTDDNPRPPASLPTQFYSDFLKVAQDEAKHFTLLQKRLMEMGSYFGALPVHHGLWESAVETSESLYARLSIIHLVHEARGLDVNPQTIRKFGVAGDTRSVAALEVIHLDEITHVSAGHRWLTYLCATSPTPLSPVDVFREEVRKNFTGKLKGPFNESDRSKAGLSRDWYGDLAGEKSKDRPRGVHREEVPGG</sequence>
<dbReference type="RefSeq" id="XP_060120193.1">
    <property type="nucleotide sequence ID" value="XM_060264210.1"/>
</dbReference>
<proteinExistence type="predicted"/>
<dbReference type="SUPFAM" id="SSF47240">
    <property type="entry name" value="Ferritin-like"/>
    <property type="match status" value="1"/>
</dbReference>
<dbReference type="GeneID" id="85223889"/>
<keyword evidence="2" id="KW-0479">Metal-binding</keyword>
<dbReference type="SUPFAM" id="SSF50022">
    <property type="entry name" value="ISP domain"/>
    <property type="match status" value="1"/>
</dbReference>
<evidence type="ECO:0000313" key="7">
    <source>
        <dbReference type="EMBL" id="WFD37296.1"/>
    </source>
</evidence>
<feature type="compositionally biased region" description="Basic and acidic residues" evidence="5">
    <location>
        <begin position="246"/>
        <end position="263"/>
    </location>
</feature>
<dbReference type="InterPro" id="IPR017941">
    <property type="entry name" value="Rieske_2Fe-2S"/>
</dbReference>
<dbReference type="PROSITE" id="PS51296">
    <property type="entry name" value="RIESKE"/>
    <property type="match status" value="1"/>
</dbReference>
<evidence type="ECO:0000256" key="4">
    <source>
        <dbReference type="ARBA" id="ARBA00023014"/>
    </source>
</evidence>
<evidence type="ECO:0000256" key="2">
    <source>
        <dbReference type="ARBA" id="ARBA00022723"/>
    </source>
</evidence>
<feature type="region of interest" description="Disordered" evidence="5">
    <location>
        <begin position="230"/>
        <end position="263"/>
    </location>
</feature>
<dbReference type="Pfam" id="PF04305">
    <property type="entry name" value="DUF455"/>
    <property type="match status" value="1"/>
</dbReference>
<gene>
    <name evidence="7" type="ORF">MJAP1_000240</name>
</gene>
<dbReference type="GO" id="GO:0046872">
    <property type="term" value="F:metal ion binding"/>
    <property type="evidence" value="ECO:0007669"/>
    <property type="project" value="UniProtKB-KW"/>
</dbReference>
<dbReference type="PANTHER" id="PTHR42782">
    <property type="entry name" value="SI:CH73-314G15.3"/>
    <property type="match status" value="1"/>
</dbReference>
<feature type="region of interest" description="Disordered" evidence="5">
    <location>
        <begin position="449"/>
        <end position="493"/>
    </location>
</feature>
<dbReference type="GO" id="GO:0051537">
    <property type="term" value="F:2 iron, 2 sulfur cluster binding"/>
    <property type="evidence" value="ECO:0007669"/>
    <property type="project" value="UniProtKB-KW"/>
</dbReference>
<evidence type="ECO:0000256" key="1">
    <source>
        <dbReference type="ARBA" id="ARBA00022714"/>
    </source>
</evidence>
<keyword evidence="1" id="KW-0001">2Fe-2S</keyword>
<dbReference type="InterPro" id="IPR007402">
    <property type="entry name" value="DUF455"/>
</dbReference>
<feature type="compositionally biased region" description="Basic and acidic residues" evidence="5">
    <location>
        <begin position="474"/>
        <end position="493"/>
    </location>
</feature>
<feature type="domain" description="Rieske" evidence="6">
    <location>
        <begin position="14"/>
        <end position="120"/>
    </location>
</feature>